<gene>
    <name evidence="1" type="ORF">CXB45_09370</name>
</gene>
<proteinExistence type="predicted"/>
<comment type="caution">
    <text evidence="1">The sequence shown here is derived from an EMBL/GenBank/DDBJ whole genome shotgun (WGS) entry which is preliminary data.</text>
</comment>
<reference evidence="1 2" key="1">
    <citation type="submission" date="2017-12" db="EMBL/GenBank/DDBJ databases">
        <title>Corynebacterium mastitidis 16-1433 Genome.</title>
        <authorList>
            <person name="Gulvik C.A."/>
        </authorList>
    </citation>
    <scope>NUCLEOTIDE SEQUENCE [LARGE SCALE GENOMIC DNA]</scope>
    <source>
        <strain evidence="1 2">16-1433</strain>
    </source>
</reference>
<evidence type="ECO:0000313" key="1">
    <source>
        <dbReference type="EMBL" id="PKF68007.1"/>
    </source>
</evidence>
<evidence type="ECO:0000313" key="2">
    <source>
        <dbReference type="Proteomes" id="UP000233249"/>
    </source>
</evidence>
<dbReference type="OrthoDB" id="5465469at2"/>
<dbReference type="GO" id="GO:0016740">
    <property type="term" value="F:transferase activity"/>
    <property type="evidence" value="ECO:0007669"/>
    <property type="project" value="UniProtKB-KW"/>
</dbReference>
<name>A0A2N0X5N5_9CORY</name>
<dbReference type="AlphaFoldDB" id="A0A2N0X5N5"/>
<keyword evidence="1" id="KW-0808">Transferase</keyword>
<sequence>MWVSYVAGQVVSFFFTLFRLVPLLWNNRFSREPIPAEGSGEHGVVISLTTHGRRLRTVFLAVESVVRGPQRAPVVLWLDPEDYDRRGQWPPSLRRLVRRGLTVRRGDGDLGPHAKYWNQFCRVAGTPTRVVTIDDDVIYPEWFLDRLLAIGGLRLDTVAAYRAHRIELREGRMLPYMKWSPADTCDASLLHFATGVSGVCYPPSFVEYVVAQGTRFKEVAPRADDVWLHVCALRSGHPVRQVFANPRNFAVVPSAQLSSLILSNGVGGGNDEQIAAAYGADDVVALLRASEKED</sequence>
<accession>A0A2N0X5N5</accession>
<dbReference type="Proteomes" id="UP000233249">
    <property type="component" value="Unassembled WGS sequence"/>
</dbReference>
<dbReference type="RefSeq" id="WP_101174187.1">
    <property type="nucleotide sequence ID" value="NZ_JAKRKB010000007.1"/>
</dbReference>
<dbReference type="STRING" id="1121365.GCA_000375365_02037"/>
<protein>
    <submittedName>
        <fullName evidence="1">Glycosyltransferase</fullName>
    </submittedName>
</protein>
<organism evidence="1 2">
    <name type="scientific">Corynebacterium mastitidis</name>
    <dbReference type="NCBI Taxonomy" id="161890"/>
    <lineage>
        <taxon>Bacteria</taxon>
        <taxon>Bacillati</taxon>
        <taxon>Actinomycetota</taxon>
        <taxon>Actinomycetes</taxon>
        <taxon>Mycobacteriales</taxon>
        <taxon>Corynebacteriaceae</taxon>
        <taxon>Corynebacterium</taxon>
    </lineage>
</organism>
<dbReference type="EMBL" id="PJAF01000031">
    <property type="protein sequence ID" value="PKF68007.1"/>
    <property type="molecule type" value="Genomic_DNA"/>
</dbReference>